<evidence type="ECO:0000313" key="2">
    <source>
        <dbReference type="EMBL" id="GMN62410.1"/>
    </source>
</evidence>
<accession>A0AA88DWM7</accession>
<name>A0AA88DWM7_FICCA</name>
<evidence type="ECO:0000313" key="3">
    <source>
        <dbReference type="Proteomes" id="UP001187192"/>
    </source>
</evidence>
<sequence length="97" mass="10377">MPSTCAEGLRARDVKGLRSGEIWGCKTPATTADPHPDRDKLAIADLAEPEISSPDLSTPPLPCPPVLVTREEGPSLHRISSSATETPPSPSSRRFFD</sequence>
<comment type="caution">
    <text evidence="2">The sequence shown here is derived from an EMBL/GenBank/DDBJ whole genome shotgun (WGS) entry which is preliminary data.</text>
</comment>
<feature type="region of interest" description="Disordered" evidence="1">
    <location>
        <begin position="50"/>
        <end position="97"/>
    </location>
</feature>
<keyword evidence="3" id="KW-1185">Reference proteome</keyword>
<dbReference type="Gramene" id="FCD_00037058-RA">
    <property type="protein sequence ID" value="FCD_00037058-RA:cds"/>
    <property type="gene ID" value="FCD_00037058"/>
</dbReference>
<dbReference type="Proteomes" id="UP001187192">
    <property type="component" value="Unassembled WGS sequence"/>
</dbReference>
<gene>
    <name evidence="2" type="ORF">TIFTF001_031497</name>
</gene>
<dbReference type="EMBL" id="BTGU01000129">
    <property type="protein sequence ID" value="GMN62410.1"/>
    <property type="molecule type" value="Genomic_DNA"/>
</dbReference>
<reference evidence="2" key="1">
    <citation type="submission" date="2023-07" db="EMBL/GenBank/DDBJ databases">
        <title>draft genome sequence of fig (Ficus carica).</title>
        <authorList>
            <person name="Takahashi T."/>
            <person name="Nishimura K."/>
        </authorList>
    </citation>
    <scope>NUCLEOTIDE SEQUENCE</scope>
</reference>
<dbReference type="AlphaFoldDB" id="A0AA88DWM7"/>
<protein>
    <submittedName>
        <fullName evidence="2">Uncharacterized protein</fullName>
    </submittedName>
</protein>
<organism evidence="2 3">
    <name type="scientific">Ficus carica</name>
    <name type="common">Common fig</name>
    <dbReference type="NCBI Taxonomy" id="3494"/>
    <lineage>
        <taxon>Eukaryota</taxon>
        <taxon>Viridiplantae</taxon>
        <taxon>Streptophyta</taxon>
        <taxon>Embryophyta</taxon>
        <taxon>Tracheophyta</taxon>
        <taxon>Spermatophyta</taxon>
        <taxon>Magnoliopsida</taxon>
        <taxon>eudicotyledons</taxon>
        <taxon>Gunneridae</taxon>
        <taxon>Pentapetalae</taxon>
        <taxon>rosids</taxon>
        <taxon>fabids</taxon>
        <taxon>Rosales</taxon>
        <taxon>Moraceae</taxon>
        <taxon>Ficeae</taxon>
        <taxon>Ficus</taxon>
    </lineage>
</organism>
<evidence type="ECO:0000256" key="1">
    <source>
        <dbReference type="SAM" id="MobiDB-lite"/>
    </source>
</evidence>
<proteinExistence type="predicted"/>